<evidence type="ECO:0000313" key="2">
    <source>
        <dbReference type="Proteomes" id="UP000279457"/>
    </source>
</evidence>
<proteinExistence type="predicted"/>
<dbReference type="Proteomes" id="UP000279457">
    <property type="component" value="Unassembled WGS sequence"/>
</dbReference>
<name>A0A3N6SCB7_9GAMM</name>
<comment type="caution">
    <text evidence="1">The sequence shown here is derived from an EMBL/GenBank/DDBJ whole genome shotgun (WGS) entry which is preliminary data.</text>
</comment>
<evidence type="ECO:0000313" key="1">
    <source>
        <dbReference type="EMBL" id="RQM39020.1"/>
    </source>
</evidence>
<dbReference type="AlphaFoldDB" id="A0A3N6SCB7"/>
<gene>
    <name evidence="1" type="ORF">EB241_07535</name>
</gene>
<protein>
    <submittedName>
        <fullName evidence="1">Uncharacterized protein</fullName>
    </submittedName>
</protein>
<keyword evidence="2" id="KW-1185">Reference proteome</keyword>
<dbReference type="EMBL" id="RHHM01000004">
    <property type="protein sequence ID" value="RQM39020.1"/>
    <property type="molecule type" value="Genomic_DNA"/>
</dbReference>
<sequence>MVCYVTAANEGSQRIIRANDEESGWSLALSRPPSKTAGVIYIPTRFRVAVRRQPSESPGAYMSK</sequence>
<accession>A0A3N6SCB7</accession>
<reference evidence="1 2" key="1">
    <citation type="submission" date="2018-10" db="EMBL/GenBank/DDBJ databases">
        <title>Draft genome sequence for the type isolate of Erwinia psidii, agent causal of bacterial blight in guava (Psidium guajava) and wilt and die-back of Eucalyptus spp.</title>
        <authorList>
            <person name="Hermenegildo P.S."/>
            <person name="Santos S.A."/>
            <person name="Guimaraes L.M.S."/>
            <person name="Vidigal P.M.P."/>
            <person name="Pereira I.C."/>
            <person name="Badel J.L."/>
            <person name="Alfenas-Zerbini P."/>
            <person name="Ferreira M.A.S.V."/>
            <person name="Alfenas A.C."/>
        </authorList>
    </citation>
    <scope>NUCLEOTIDE SEQUENCE [LARGE SCALE GENOMIC DNA]</scope>
    <source>
        <strain evidence="1 2">IBSBF 435</strain>
    </source>
</reference>
<organism evidence="1 2">
    <name type="scientific">Erwinia psidii</name>
    <dbReference type="NCBI Taxonomy" id="69224"/>
    <lineage>
        <taxon>Bacteria</taxon>
        <taxon>Pseudomonadati</taxon>
        <taxon>Pseudomonadota</taxon>
        <taxon>Gammaproteobacteria</taxon>
        <taxon>Enterobacterales</taxon>
        <taxon>Erwiniaceae</taxon>
        <taxon>Erwinia</taxon>
    </lineage>
</organism>